<feature type="region of interest" description="Disordered" evidence="1">
    <location>
        <begin position="102"/>
        <end position="130"/>
    </location>
</feature>
<evidence type="ECO:0000256" key="1">
    <source>
        <dbReference type="SAM" id="MobiDB-lite"/>
    </source>
</evidence>
<dbReference type="InterPro" id="IPR019198">
    <property type="entry name" value="Beta_propeller_containing"/>
</dbReference>
<dbReference type="RefSeq" id="WP_394824792.1">
    <property type="nucleotide sequence ID" value="NZ_CP089984.1"/>
</dbReference>
<sequence length="789" mass="84649">MRKTQSLVWTAFFATVGSVSMAGCGDSKGGSFDDDPIETESINASLHRAKGCGDLLSDLKADLKFKVEQSINQQIRSLRRCLALYGEGGCAYGAYREGSMDSGGAGAPTNAGSGGDSKGGESATSYSQTNTQVKGVDEADFVKNDGNNIYVLHGRAFKVLKAWPAAELKEASTIDIEGQPSEMFVADGKVVIYSYVNGKAIFEAAGVKPKNNWRDYFYMGGGGVATDVGAGPSRGAPPAGDQGSGSFAPLTKITVLKLDGTTPQVAREVYFEGNYLDARRVGPHVRTVLQGFAYGPRIKYSYYELYPTPKPGENPYPKTVSETIAALGRLRAENVATIDASTLTDYLPYTFVKNGSAVSAQTVACEDFYVPTVGSTQSGIVDVASLDLDNPNATPKETVILGQADTVYGGLDTIYLASHGWSAPSFPWGGGGSITKSDGPALPVRSVGGARTHLHKFEFKTDPKFPNYQASGTVKGFVKNQFSLDDKDGYLRIATTESHQYFDARGRAFWPTFALDANGELTPDSQARVWPRSTNQVAVLAQNGASLNVVGKADDLAPNESIFSVRFAGSRGYVVTFRRVDPLFVFDLASPTNPKLLGALKIPGFSEYMHPIDENHILTIGRDADQTGRTRALQLQVFDVSDGAHPVQKHVFTYNGSEYGSTDAEYDHKAFTYFAEKKLLAFPYYAYGQASGVKSTLELFKIDVGAGISKVGSIDQSALVAGNPQGYCSGYYRPSVRRGIFMANQETEYVYSVSYGGVVVKNAKDLSATVSSLALSAPWSNPGYGKPCY</sequence>
<feature type="signal peptide" evidence="2">
    <location>
        <begin position="1"/>
        <end position="22"/>
    </location>
</feature>
<keyword evidence="2" id="KW-0732">Signal</keyword>
<dbReference type="Pfam" id="PF09826">
    <property type="entry name" value="Beta_propel"/>
    <property type="match status" value="1"/>
</dbReference>
<gene>
    <name evidence="3" type="ORF">LZC94_46035</name>
</gene>
<dbReference type="Proteomes" id="UP001370348">
    <property type="component" value="Chromosome"/>
</dbReference>
<reference evidence="3 4" key="1">
    <citation type="submission" date="2021-12" db="EMBL/GenBank/DDBJ databases">
        <title>Discovery of the Pendulisporaceae a myxobacterial family with distinct sporulation behavior and unique specialized metabolism.</title>
        <authorList>
            <person name="Garcia R."/>
            <person name="Popoff A."/>
            <person name="Bader C.D."/>
            <person name="Loehr J."/>
            <person name="Walesch S."/>
            <person name="Walt C."/>
            <person name="Boldt J."/>
            <person name="Bunk B."/>
            <person name="Haeckl F.J.F.P.J."/>
            <person name="Gunesch A.P."/>
            <person name="Birkelbach J."/>
            <person name="Nuebel U."/>
            <person name="Pietschmann T."/>
            <person name="Bach T."/>
            <person name="Mueller R."/>
        </authorList>
    </citation>
    <scope>NUCLEOTIDE SEQUENCE [LARGE SCALE GENOMIC DNA]</scope>
    <source>
        <strain evidence="3 4">MSr11954</strain>
    </source>
</reference>
<organism evidence="3 4">
    <name type="scientific">Pendulispora albinea</name>
    <dbReference type="NCBI Taxonomy" id="2741071"/>
    <lineage>
        <taxon>Bacteria</taxon>
        <taxon>Pseudomonadati</taxon>
        <taxon>Myxococcota</taxon>
        <taxon>Myxococcia</taxon>
        <taxon>Myxococcales</taxon>
        <taxon>Sorangiineae</taxon>
        <taxon>Pendulisporaceae</taxon>
        <taxon>Pendulispora</taxon>
    </lineage>
</organism>
<feature type="chain" id="PRO_5047157184" evidence="2">
    <location>
        <begin position="23"/>
        <end position="789"/>
    </location>
</feature>
<proteinExistence type="predicted"/>
<evidence type="ECO:0000313" key="3">
    <source>
        <dbReference type="EMBL" id="WXB15167.1"/>
    </source>
</evidence>
<feature type="compositionally biased region" description="Gly residues" evidence="1">
    <location>
        <begin position="102"/>
        <end position="117"/>
    </location>
</feature>
<dbReference type="PROSITE" id="PS51257">
    <property type="entry name" value="PROKAR_LIPOPROTEIN"/>
    <property type="match status" value="1"/>
</dbReference>
<evidence type="ECO:0000313" key="4">
    <source>
        <dbReference type="Proteomes" id="UP001370348"/>
    </source>
</evidence>
<keyword evidence="4" id="KW-1185">Reference proteome</keyword>
<protein>
    <submittedName>
        <fullName evidence="3">Beta-propeller domain-containing protein</fullName>
    </submittedName>
</protein>
<accession>A0ABZ2LWQ4</accession>
<dbReference type="EMBL" id="CP089984">
    <property type="protein sequence ID" value="WXB15167.1"/>
    <property type="molecule type" value="Genomic_DNA"/>
</dbReference>
<name>A0ABZ2LWQ4_9BACT</name>
<evidence type="ECO:0000256" key="2">
    <source>
        <dbReference type="SAM" id="SignalP"/>
    </source>
</evidence>